<dbReference type="InterPro" id="IPR014001">
    <property type="entry name" value="Helicase_ATP-bd"/>
</dbReference>
<keyword evidence="3" id="KW-0540">Nuclease</keyword>
<dbReference type="InterPro" id="IPR038257">
    <property type="entry name" value="CRISPR-assoc_Cas3_HD_sf"/>
</dbReference>
<dbReference type="InterPro" id="IPR006935">
    <property type="entry name" value="Helicase/UvrB_N"/>
</dbReference>
<dbReference type="RefSeq" id="WP_077113804.1">
    <property type="nucleotide sequence ID" value="NZ_JAFBFH010000015.1"/>
</dbReference>
<evidence type="ECO:0000256" key="4">
    <source>
        <dbReference type="ARBA" id="ARBA00022723"/>
    </source>
</evidence>
<evidence type="ECO:0000313" key="12">
    <source>
        <dbReference type="Proteomes" id="UP000823485"/>
    </source>
</evidence>
<organism evidence="11 12">
    <name type="scientific">Siminovitchia thermophila</name>
    <dbReference type="NCBI Taxonomy" id="1245522"/>
    <lineage>
        <taxon>Bacteria</taxon>
        <taxon>Bacillati</taxon>
        <taxon>Bacillota</taxon>
        <taxon>Bacilli</taxon>
        <taxon>Bacillales</taxon>
        <taxon>Bacillaceae</taxon>
        <taxon>Siminovitchia</taxon>
    </lineage>
</organism>
<dbReference type="NCBIfam" id="TIGR01596">
    <property type="entry name" value="cas3_HD"/>
    <property type="match status" value="1"/>
</dbReference>
<accession>A0ABS2R794</accession>
<evidence type="ECO:0000256" key="2">
    <source>
        <dbReference type="ARBA" id="ARBA00009046"/>
    </source>
</evidence>
<sequence>MSSIIPFAMSIARPDDHGKQYLLTEHLEGVRNKARSFFTTDIDPTVKKLIEFAAISHDIGKANFEWQRYIKGESRRGPNHSHYGAIFFSYLSYHFLKESNVWNERYQMTWLFLTRDIADHHGVLKGYAKNEEIDTGSFEKMDMLGIERWIYSLYPEIESMNISINEEDINLWQDGEYMDILDEVFESIYDDLRQHEKNVDEMMAVLQQWRFFTSIFIAADRFDIQEATDRRIKKSDWNKIGDRINLFCLQGKEHPLASIRSNAQKSIIKQWNAEKNSSYYVLEMPTGYGKTITALKLASEIAKEKGFSKIIYIAPYLSILEQNADVIEKITGFTPLQFHSMAILKNRGRIDNEHLLDENEKTDEMSDIHVQAWANPIICTSLVQWMKAIFPSRAQETLRRIFLQDAIVVIDEPQIIDAAVWNLFLKGTNAMSKLYHQVTIFCSATMPPFHHGLNEEPKRLTVSSKGSLNRYKLKLIEPIDAAECAEKLSRLREPSGAAILNTIHDAIDVYQQLDQQKDTNTFLVHGLMVPIHKSIQIKQIFNALNSQRKKEHSQRILVISTQVIEAGADLSFHYMYRALPILPSLIQAAGRVNRHGEKDMGIIETGKLMRNDQDTRFIYAHHLRRISDDLLFQKDIWLEEETGNLIKQFYQNMFHENNYQSVLQDIKKAMEGNWEALSRHEVFGGNEYHRLPVFIPFKWEEYEPFISEDLKQLMEEFGASSPEDIYSIFKEKKMLNRPYGEKKRFNILFHQFVLNIPAKKALKIVSKEDFLTDRIPILKDDGVYSPEKGLAFMEDEIDHHFI</sequence>
<gene>
    <name evidence="11" type="ORF">JOC94_002513</name>
</gene>
<dbReference type="Gene3D" id="3.40.50.300">
    <property type="entry name" value="P-loop containing nucleotide triphosphate hydrolases"/>
    <property type="match status" value="2"/>
</dbReference>
<dbReference type="InterPro" id="IPR027417">
    <property type="entry name" value="P-loop_NTPase"/>
</dbReference>
<keyword evidence="12" id="KW-1185">Reference proteome</keyword>
<evidence type="ECO:0000256" key="5">
    <source>
        <dbReference type="ARBA" id="ARBA00022741"/>
    </source>
</evidence>
<evidence type="ECO:0000256" key="9">
    <source>
        <dbReference type="ARBA" id="ARBA00023118"/>
    </source>
</evidence>
<dbReference type="InterPro" id="IPR006483">
    <property type="entry name" value="CRISPR-assoc_Cas3_HD"/>
</dbReference>
<dbReference type="GO" id="GO:0004519">
    <property type="term" value="F:endonuclease activity"/>
    <property type="evidence" value="ECO:0007669"/>
    <property type="project" value="UniProtKB-KW"/>
</dbReference>
<dbReference type="NCBIfam" id="TIGR01587">
    <property type="entry name" value="cas3_core"/>
    <property type="match status" value="1"/>
</dbReference>
<evidence type="ECO:0000256" key="1">
    <source>
        <dbReference type="ARBA" id="ARBA00006847"/>
    </source>
</evidence>
<dbReference type="EMBL" id="JAFBFH010000015">
    <property type="protein sequence ID" value="MBM7715525.1"/>
    <property type="molecule type" value="Genomic_DNA"/>
</dbReference>
<comment type="similarity">
    <text evidence="2">In the central section; belongs to the CRISPR-associated helicase Cas3 family.</text>
</comment>
<feature type="domain" description="HD Cas3-type" evidence="10">
    <location>
        <begin position="16"/>
        <end position="222"/>
    </location>
</feature>
<keyword evidence="11" id="KW-0255">Endonuclease</keyword>
<evidence type="ECO:0000256" key="8">
    <source>
        <dbReference type="ARBA" id="ARBA00022840"/>
    </source>
</evidence>
<keyword evidence="9" id="KW-0051">Antiviral defense</keyword>
<name>A0ABS2R794_9BACI</name>
<keyword evidence="7" id="KW-0347">Helicase</keyword>
<dbReference type="SMART" id="SM00487">
    <property type="entry name" value="DEXDc"/>
    <property type="match status" value="1"/>
</dbReference>
<keyword evidence="5" id="KW-0547">Nucleotide-binding</keyword>
<keyword evidence="8" id="KW-0067">ATP-binding</keyword>
<evidence type="ECO:0000259" key="10">
    <source>
        <dbReference type="PROSITE" id="PS51643"/>
    </source>
</evidence>
<evidence type="ECO:0000256" key="6">
    <source>
        <dbReference type="ARBA" id="ARBA00022801"/>
    </source>
</evidence>
<keyword evidence="4" id="KW-0479">Metal-binding</keyword>
<dbReference type="Pfam" id="PF22590">
    <property type="entry name" value="Cas3-like_C_2"/>
    <property type="match status" value="1"/>
</dbReference>
<evidence type="ECO:0000256" key="3">
    <source>
        <dbReference type="ARBA" id="ARBA00022722"/>
    </source>
</evidence>
<reference evidence="11 12" key="1">
    <citation type="submission" date="2021-01" db="EMBL/GenBank/DDBJ databases">
        <title>Genomic Encyclopedia of Type Strains, Phase IV (KMG-IV): sequencing the most valuable type-strain genomes for metagenomic binning, comparative biology and taxonomic classification.</title>
        <authorList>
            <person name="Goeker M."/>
        </authorList>
    </citation>
    <scope>NUCLEOTIDE SEQUENCE [LARGE SCALE GENOMIC DNA]</scope>
    <source>
        <strain evidence="11 12">DSM 105453</strain>
    </source>
</reference>
<evidence type="ECO:0000313" key="11">
    <source>
        <dbReference type="EMBL" id="MBM7715525.1"/>
    </source>
</evidence>
<dbReference type="CDD" id="cd09641">
    <property type="entry name" value="Cas3''_I"/>
    <property type="match status" value="1"/>
</dbReference>
<dbReference type="InterPro" id="IPR054712">
    <property type="entry name" value="Cas3-like_dom"/>
</dbReference>
<keyword evidence="6" id="KW-0378">Hydrolase</keyword>
<evidence type="ECO:0000256" key="7">
    <source>
        <dbReference type="ARBA" id="ARBA00022806"/>
    </source>
</evidence>
<dbReference type="Gene3D" id="1.10.3210.30">
    <property type="match status" value="1"/>
</dbReference>
<comment type="similarity">
    <text evidence="1">In the N-terminal section; belongs to the CRISPR-associated nuclease Cas3-HD family.</text>
</comment>
<dbReference type="Proteomes" id="UP000823485">
    <property type="component" value="Unassembled WGS sequence"/>
</dbReference>
<protein>
    <submittedName>
        <fullName evidence="11">CRISPR-associated helicase Cas3/CRISPR-associated endonuclease Cas3-HD</fullName>
    </submittedName>
</protein>
<comment type="caution">
    <text evidence="11">The sequence shown here is derived from an EMBL/GenBank/DDBJ whole genome shotgun (WGS) entry which is preliminary data.</text>
</comment>
<dbReference type="PROSITE" id="PS51643">
    <property type="entry name" value="HD_CAS3"/>
    <property type="match status" value="1"/>
</dbReference>
<dbReference type="InterPro" id="IPR006474">
    <property type="entry name" value="Helicase_Cas3_CRISPR-ass_core"/>
</dbReference>
<proteinExistence type="inferred from homology"/>
<dbReference type="SUPFAM" id="SSF52540">
    <property type="entry name" value="P-loop containing nucleoside triphosphate hydrolases"/>
    <property type="match status" value="1"/>
</dbReference>
<dbReference type="Pfam" id="PF04851">
    <property type="entry name" value="ResIII"/>
    <property type="match status" value="1"/>
</dbReference>